<dbReference type="GO" id="GO:0005615">
    <property type="term" value="C:extracellular space"/>
    <property type="evidence" value="ECO:0007669"/>
    <property type="project" value="UniProtKB-KW"/>
</dbReference>
<feature type="domain" description="THD" evidence="6">
    <location>
        <begin position="92"/>
        <end position="234"/>
    </location>
</feature>
<feature type="transmembrane region" description="Helical" evidence="5">
    <location>
        <begin position="38"/>
        <end position="59"/>
    </location>
</feature>
<accession>A0AA97KPK7</accession>
<evidence type="ECO:0000256" key="1">
    <source>
        <dbReference type="ARBA" id="ARBA00004370"/>
    </source>
</evidence>
<keyword evidence="7" id="KW-1185">Reference proteome</keyword>
<name>A0AA97KPK7_EUBMA</name>
<evidence type="ECO:0000256" key="4">
    <source>
        <dbReference type="ARBA" id="ARBA00023136"/>
    </source>
</evidence>
<dbReference type="CTD" id="8740"/>
<protein>
    <submittedName>
        <fullName evidence="8">Tumor necrosis factor ligand superfamily member 14</fullName>
    </submittedName>
</protein>
<keyword evidence="3" id="KW-0202">Cytokine</keyword>
<dbReference type="GeneID" id="129346528"/>
<evidence type="ECO:0000313" key="8">
    <source>
        <dbReference type="RefSeq" id="XP_054859845.1"/>
    </source>
</evidence>
<keyword evidence="5" id="KW-0812">Transmembrane</keyword>
<evidence type="ECO:0000256" key="3">
    <source>
        <dbReference type="ARBA" id="ARBA00022514"/>
    </source>
</evidence>
<dbReference type="GO" id="GO:0005125">
    <property type="term" value="F:cytokine activity"/>
    <property type="evidence" value="ECO:0007669"/>
    <property type="project" value="UniProtKB-KW"/>
</dbReference>
<evidence type="ECO:0000256" key="5">
    <source>
        <dbReference type="SAM" id="Phobius"/>
    </source>
</evidence>
<dbReference type="Proteomes" id="UP001190640">
    <property type="component" value="Chromosome 19"/>
</dbReference>
<dbReference type="PANTHER" id="PTHR11471">
    <property type="entry name" value="TUMOR NECROSIS FACTOR FAMILY MEMBER"/>
    <property type="match status" value="1"/>
</dbReference>
<evidence type="ECO:0000259" key="6">
    <source>
        <dbReference type="PROSITE" id="PS50049"/>
    </source>
</evidence>
<dbReference type="RefSeq" id="XP_054859845.1">
    <property type="nucleotide sequence ID" value="XM_055003870.1"/>
</dbReference>
<sequence>MEASARYPSVFVVEGPPRDVPFVPPVPRSQKTRQYGQLFLGMLVLLALAGLAIQAYFLIRFRKELDQATAQRGAEASHDRLIQDHKPHSEKPGAHLTGASFTATGNDTLQWEYRHGVSFLQEMDYKEGSLICRKPGHYYIYSKVTLEHASCSAVQQKSTFVTHRVYKRTPRYPKEIPLLTSMIPYCSTDVWRKNSFLAGTVQLEEKEEVYVKVSEIQLVRVKDGTWTYFGTFMI</sequence>
<dbReference type="KEGG" id="emc:129346528"/>
<organism evidence="7 8">
    <name type="scientific">Eublepharis macularius</name>
    <name type="common">Leopard gecko</name>
    <name type="synonym">Cyrtodactylus macularius</name>
    <dbReference type="NCBI Taxonomy" id="481883"/>
    <lineage>
        <taxon>Eukaryota</taxon>
        <taxon>Metazoa</taxon>
        <taxon>Chordata</taxon>
        <taxon>Craniata</taxon>
        <taxon>Vertebrata</taxon>
        <taxon>Euteleostomi</taxon>
        <taxon>Lepidosauria</taxon>
        <taxon>Squamata</taxon>
        <taxon>Bifurcata</taxon>
        <taxon>Gekkota</taxon>
        <taxon>Eublepharidae</taxon>
        <taxon>Eublepharinae</taxon>
        <taxon>Eublepharis</taxon>
    </lineage>
</organism>
<dbReference type="GO" id="GO:0006955">
    <property type="term" value="P:immune response"/>
    <property type="evidence" value="ECO:0007669"/>
    <property type="project" value="InterPro"/>
</dbReference>
<dbReference type="PROSITE" id="PS50049">
    <property type="entry name" value="THD_2"/>
    <property type="match status" value="1"/>
</dbReference>
<dbReference type="InterPro" id="IPR006052">
    <property type="entry name" value="TNF_dom"/>
</dbReference>
<dbReference type="SMART" id="SM00207">
    <property type="entry name" value="TNF"/>
    <property type="match status" value="1"/>
</dbReference>
<comment type="similarity">
    <text evidence="2">Belongs to the tumor necrosis factor family.</text>
</comment>
<dbReference type="PANTHER" id="PTHR11471:SF34">
    <property type="entry name" value="TUMOR NECROSIS FACTOR LIGAND SUPERFAMILY MEMBER 14"/>
    <property type="match status" value="1"/>
</dbReference>
<proteinExistence type="inferred from homology"/>
<dbReference type="GO" id="GO:0005164">
    <property type="term" value="F:tumor necrosis factor receptor binding"/>
    <property type="evidence" value="ECO:0007669"/>
    <property type="project" value="InterPro"/>
</dbReference>
<dbReference type="Gene3D" id="2.60.120.40">
    <property type="match status" value="1"/>
</dbReference>
<keyword evidence="5" id="KW-1133">Transmembrane helix</keyword>
<evidence type="ECO:0000256" key="2">
    <source>
        <dbReference type="ARBA" id="ARBA00008670"/>
    </source>
</evidence>
<dbReference type="CDD" id="cd00184">
    <property type="entry name" value="TNF"/>
    <property type="match status" value="1"/>
</dbReference>
<gene>
    <name evidence="8" type="primary">TNFSF14</name>
</gene>
<dbReference type="GO" id="GO:0016020">
    <property type="term" value="C:membrane"/>
    <property type="evidence" value="ECO:0007669"/>
    <property type="project" value="UniProtKB-SubCell"/>
</dbReference>
<comment type="subcellular location">
    <subcellularLocation>
        <location evidence="1">Membrane</location>
    </subcellularLocation>
</comment>
<dbReference type="Pfam" id="PF00229">
    <property type="entry name" value="TNF"/>
    <property type="match status" value="1"/>
</dbReference>
<evidence type="ECO:0000313" key="7">
    <source>
        <dbReference type="Proteomes" id="UP001190640"/>
    </source>
</evidence>
<dbReference type="InterPro" id="IPR008983">
    <property type="entry name" value="Tumour_necrosis_fac-like_dom"/>
</dbReference>
<reference evidence="8" key="1">
    <citation type="submission" date="2025-08" db="UniProtKB">
        <authorList>
            <consortium name="RefSeq"/>
        </authorList>
    </citation>
    <scope>IDENTIFICATION</scope>
    <source>
        <tissue evidence="8">Blood</tissue>
    </source>
</reference>
<dbReference type="SUPFAM" id="SSF49842">
    <property type="entry name" value="TNF-like"/>
    <property type="match status" value="1"/>
</dbReference>
<keyword evidence="4 5" id="KW-0472">Membrane</keyword>
<dbReference type="AlphaFoldDB" id="A0AA97KPK7"/>